<name>A0ABU3VUW8_9GAMM</name>
<reference evidence="7 8" key="1">
    <citation type="submission" date="2023-10" db="EMBL/GenBank/DDBJ databases">
        <title>Characteristics and mechanism of a salt-tolerant marine origin heterotrophic nitrifying- aerobic denitrifying bacteria Marinobacter xestospongiae HN1.</title>
        <authorList>
            <person name="Qi R."/>
        </authorList>
    </citation>
    <scope>NUCLEOTIDE SEQUENCE [LARGE SCALE GENOMIC DNA]</scope>
    <source>
        <strain evidence="7 8">HN1</strain>
    </source>
</reference>
<keyword evidence="4 6" id="KW-1133">Transmembrane helix</keyword>
<organism evidence="7 8">
    <name type="scientific">Marinobacter xestospongiae</name>
    <dbReference type="NCBI Taxonomy" id="994319"/>
    <lineage>
        <taxon>Bacteria</taxon>
        <taxon>Pseudomonadati</taxon>
        <taxon>Pseudomonadota</taxon>
        <taxon>Gammaproteobacteria</taxon>
        <taxon>Pseudomonadales</taxon>
        <taxon>Marinobacteraceae</taxon>
        <taxon>Marinobacter</taxon>
    </lineage>
</organism>
<comment type="caution">
    <text evidence="7">The sequence shown here is derived from an EMBL/GenBank/DDBJ whole genome shotgun (WGS) entry which is preliminary data.</text>
</comment>
<dbReference type="EMBL" id="JAWIIJ010000003">
    <property type="protein sequence ID" value="MDV2078070.1"/>
    <property type="molecule type" value="Genomic_DNA"/>
</dbReference>
<proteinExistence type="predicted"/>
<gene>
    <name evidence="7" type="ORF">RYS15_05215</name>
</gene>
<keyword evidence="3 6" id="KW-0812">Transmembrane</keyword>
<dbReference type="PANTHER" id="PTHR30086:SF20">
    <property type="entry name" value="ARGININE EXPORTER PROTEIN ARGO-RELATED"/>
    <property type="match status" value="1"/>
</dbReference>
<feature type="transmembrane region" description="Helical" evidence="6">
    <location>
        <begin position="109"/>
        <end position="133"/>
    </location>
</feature>
<sequence>MSLIDCVSLFAVLVALAALPSTSVVLVVSRAAEGGLRAGAAVTAGIVLGDLVFVALALGGMAVLAQTLGGLFLVVRWLAGLWLIWLGIQLWRRPAADPAPVSPPSRRGLAGGVLAGLALTLADLKAIVFYASLLPLFVDLAQLTPRDLVLVVVIDIVAVGGVKLIYAAAALRIARRLGPKPGLRRVAAGAMVTAGGWLLVRS</sequence>
<keyword evidence="5 6" id="KW-0472">Membrane</keyword>
<evidence type="ECO:0000256" key="2">
    <source>
        <dbReference type="ARBA" id="ARBA00022475"/>
    </source>
</evidence>
<protein>
    <submittedName>
        <fullName evidence="7">LysE family translocator</fullName>
    </submittedName>
</protein>
<evidence type="ECO:0000256" key="1">
    <source>
        <dbReference type="ARBA" id="ARBA00004651"/>
    </source>
</evidence>
<dbReference type="Pfam" id="PF01810">
    <property type="entry name" value="LysE"/>
    <property type="match status" value="1"/>
</dbReference>
<evidence type="ECO:0000256" key="5">
    <source>
        <dbReference type="ARBA" id="ARBA00023136"/>
    </source>
</evidence>
<comment type="subcellular location">
    <subcellularLocation>
        <location evidence="1">Cell membrane</location>
        <topology evidence="1">Multi-pass membrane protein</topology>
    </subcellularLocation>
</comment>
<keyword evidence="8" id="KW-1185">Reference proteome</keyword>
<evidence type="ECO:0000256" key="3">
    <source>
        <dbReference type="ARBA" id="ARBA00022692"/>
    </source>
</evidence>
<dbReference type="Proteomes" id="UP001269819">
    <property type="component" value="Unassembled WGS sequence"/>
</dbReference>
<evidence type="ECO:0000256" key="4">
    <source>
        <dbReference type="ARBA" id="ARBA00022989"/>
    </source>
</evidence>
<feature type="transmembrane region" description="Helical" evidence="6">
    <location>
        <begin position="70"/>
        <end position="88"/>
    </location>
</feature>
<dbReference type="PANTHER" id="PTHR30086">
    <property type="entry name" value="ARGININE EXPORTER PROTEIN ARGO"/>
    <property type="match status" value="1"/>
</dbReference>
<evidence type="ECO:0000256" key="6">
    <source>
        <dbReference type="SAM" id="Phobius"/>
    </source>
</evidence>
<dbReference type="InterPro" id="IPR001123">
    <property type="entry name" value="LeuE-type"/>
</dbReference>
<feature type="transmembrane region" description="Helical" evidence="6">
    <location>
        <begin position="6"/>
        <end position="28"/>
    </location>
</feature>
<feature type="transmembrane region" description="Helical" evidence="6">
    <location>
        <begin position="148"/>
        <end position="171"/>
    </location>
</feature>
<feature type="transmembrane region" description="Helical" evidence="6">
    <location>
        <begin position="40"/>
        <end position="64"/>
    </location>
</feature>
<dbReference type="RefSeq" id="WP_316972923.1">
    <property type="nucleotide sequence ID" value="NZ_JAWIIJ010000003.1"/>
</dbReference>
<evidence type="ECO:0000313" key="8">
    <source>
        <dbReference type="Proteomes" id="UP001269819"/>
    </source>
</evidence>
<keyword evidence="2" id="KW-1003">Cell membrane</keyword>
<evidence type="ECO:0000313" key="7">
    <source>
        <dbReference type="EMBL" id="MDV2078070.1"/>
    </source>
</evidence>
<accession>A0ABU3VUW8</accession>